<keyword evidence="6" id="KW-0630">Potassium</keyword>
<evidence type="ECO:0000256" key="7">
    <source>
        <dbReference type="ARBA" id="ARBA00022989"/>
    </source>
</evidence>
<dbReference type="EMBL" id="OVEO01000004">
    <property type="protein sequence ID" value="SPQ95508.1"/>
    <property type="molecule type" value="Genomic_DNA"/>
</dbReference>
<evidence type="ECO:0000256" key="8">
    <source>
        <dbReference type="ARBA" id="ARBA00023065"/>
    </source>
</evidence>
<dbReference type="PRINTS" id="PR00169">
    <property type="entry name" value="KCHANNEL"/>
</dbReference>
<evidence type="ECO:0000259" key="12">
    <source>
        <dbReference type="Pfam" id="PF00520"/>
    </source>
</evidence>
<dbReference type="AlphaFoldDB" id="A0A0G4J6Q5"/>
<evidence type="ECO:0000313" key="17">
    <source>
        <dbReference type="Proteomes" id="UP000039324"/>
    </source>
</evidence>
<name>A0A0G4J6Q5_PLABS</name>
<evidence type="ECO:0000259" key="14">
    <source>
        <dbReference type="Pfam" id="PF22614"/>
    </source>
</evidence>
<dbReference type="Proteomes" id="UP000039324">
    <property type="component" value="Unassembled WGS sequence"/>
</dbReference>
<sequence>MRASLSTVKLAQTSTPATVPVVDEREARVRDHVEVYGSEKFDNFVRSWQVEFGVSAWIRRVIDSSHLPSLLDIVAALLGFVSTVVYIISTYPDYKGDPTLGTFETALTWYFVADYVIRLVTGGFTYAKSWVGILDLLTILPLFASPDFTSDGSTSVNGAAGLFIRFARSNVIAFRVIRAMRFLRVLRALRFTKFHRVISLSDNSSWTATIALILTILSVITIASALFMILETDLGPVPDDNLLFHDSFYFIALTLATIGFGDIVPVTIGGKLLVVVMMALAVVLIPLHSAKILDLASSIRKTGGVYHPQAGFSHVVCVVPADYAAKQLHEFLLCLLHSNFRDPSQRLRVVVISQSETCQLFKQTLRHSSYASMVHYISGSVHEPVDLDRIALSSAKAVFVLSRRTIANTAEMDANDVNAFLAAISLKNHSPAIPTMVQVNQIRNQAHVLCKTLKKFPNMQCICMKQRTMALLAGSCIVPALHTLVCNVLQSFDAEDETRSDAKDGAGTEWWRDYSEGSRFQTFPTVWGHYFHGWTFTEAVVELAANSTILPFAMGELTAAGNVSVQLNPADRVVHEGELVFVFATDVHHAATLPQFTKDAYVSPHRVRVMKRRLSASTPGPGPAWSPRALGLVKETSALRVKRPLNDDLGGIESALRMQDRVLLPMAFQMSLVDSPDNVAERMATTPKNVSVPVIESTTSMTGHIIVCGHIDMSVVEFVRALRTRNFPRVTPVVIVQSTALPADVSAAVGIYEQVYQLIGNLQNIDDLDRIHVRDACACVLMANPFLKGVVEQDDERRQVVRADYATIVNTLALENALDQSMDSSNTIIELLYETNLRFLRPAFTRSGTNPIDALSALEDNGKRLPPLAAADGKIYSSGMLESVTAGSFFNPHLITIVDALIYGTVRRGAGSPDVRQCVVLIQLPPDLAGKPYLTLLKFMVTRLSFLPVGLLRCKTAGPSPAPIPFVFTNPPAKTIVHADDLVYVIAAIENMQLKYPDAYTGETVTIVTSLFELGKESLSSKVHTLRPQSRQADQSNWIPSLVKRTGSVKRNLAISPNDVITYKARATRRQDNDNQ</sequence>
<evidence type="ECO:0000256" key="6">
    <source>
        <dbReference type="ARBA" id="ARBA00022958"/>
    </source>
</evidence>
<dbReference type="InterPro" id="IPR005821">
    <property type="entry name" value="Ion_trans_dom"/>
</dbReference>
<feature type="transmembrane region" description="Helical" evidence="11">
    <location>
        <begin position="242"/>
        <end position="260"/>
    </location>
</feature>
<feature type="transmembrane region" description="Helical" evidence="11">
    <location>
        <begin position="100"/>
        <end position="117"/>
    </location>
</feature>
<dbReference type="GO" id="GO:0016020">
    <property type="term" value="C:membrane"/>
    <property type="evidence" value="ECO:0007669"/>
    <property type="project" value="UniProtKB-SubCell"/>
</dbReference>
<dbReference type="Gene3D" id="3.40.50.720">
    <property type="entry name" value="NAD(P)-binding Rossmann-like Domain"/>
    <property type="match status" value="2"/>
</dbReference>
<reference evidence="16 18" key="2">
    <citation type="submission" date="2018-03" db="EMBL/GenBank/DDBJ databases">
        <authorList>
            <person name="Fogelqvist J."/>
        </authorList>
    </citation>
    <scope>NUCLEOTIDE SEQUENCE [LARGE SCALE GENOMIC DNA]</scope>
</reference>
<keyword evidence="7 11" id="KW-1133">Transmembrane helix</keyword>
<dbReference type="Gene3D" id="1.10.287.70">
    <property type="match status" value="1"/>
</dbReference>
<keyword evidence="9 11" id="KW-0472">Membrane</keyword>
<feature type="transmembrane region" description="Helical" evidence="11">
    <location>
        <begin position="272"/>
        <end position="290"/>
    </location>
</feature>
<proteinExistence type="predicted"/>
<dbReference type="GO" id="GO:0005267">
    <property type="term" value="F:potassium channel activity"/>
    <property type="evidence" value="ECO:0007669"/>
    <property type="project" value="UniProtKB-KW"/>
</dbReference>
<dbReference type="OMA" id="YWCKQCH"/>
<dbReference type="Pfam" id="PF22614">
    <property type="entry name" value="Slo-like_RCK"/>
    <property type="match status" value="2"/>
</dbReference>
<evidence type="ECO:0000259" key="13">
    <source>
        <dbReference type="Pfam" id="PF03493"/>
    </source>
</evidence>
<dbReference type="EMBL" id="CDSF01000144">
    <property type="protein sequence ID" value="CEP03273.1"/>
    <property type="molecule type" value="Genomic_DNA"/>
</dbReference>
<keyword evidence="3" id="KW-0633">Potassium transport</keyword>
<evidence type="ECO:0000256" key="1">
    <source>
        <dbReference type="ARBA" id="ARBA00004141"/>
    </source>
</evidence>
<dbReference type="OrthoDB" id="10035564at2759"/>
<dbReference type="PANTHER" id="PTHR10027:SF10">
    <property type="entry name" value="SLOWPOKE 2, ISOFORM D"/>
    <property type="match status" value="1"/>
</dbReference>
<evidence type="ECO:0000256" key="9">
    <source>
        <dbReference type="ARBA" id="ARBA00023136"/>
    </source>
</evidence>
<geneLocation type="mitochondrion" evidence="16"/>
<keyword evidence="5" id="KW-0631">Potassium channel</keyword>
<dbReference type="Pfam" id="PF03493">
    <property type="entry name" value="BK_channel_a"/>
    <property type="match status" value="1"/>
</dbReference>
<dbReference type="Pfam" id="PF00520">
    <property type="entry name" value="Ion_trans"/>
    <property type="match status" value="1"/>
</dbReference>
<keyword evidence="8" id="KW-0406">Ion transport</keyword>
<organism evidence="15 17">
    <name type="scientific">Plasmodiophora brassicae</name>
    <name type="common">Clubroot disease agent</name>
    <dbReference type="NCBI Taxonomy" id="37360"/>
    <lineage>
        <taxon>Eukaryota</taxon>
        <taxon>Sar</taxon>
        <taxon>Rhizaria</taxon>
        <taxon>Endomyxa</taxon>
        <taxon>Phytomyxea</taxon>
        <taxon>Plasmodiophorida</taxon>
        <taxon>Plasmodiophoridae</taxon>
        <taxon>Plasmodiophora</taxon>
    </lineage>
</organism>
<evidence type="ECO:0000256" key="5">
    <source>
        <dbReference type="ARBA" id="ARBA00022826"/>
    </source>
</evidence>
<evidence type="ECO:0000313" key="16">
    <source>
        <dbReference type="EMBL" id="SPQ95508.1"/>
    </source>
</evidence>
<reference evidence="15 17" key="1">
    <citation type="submission" date="2015-02" db="EMBL/GenBank/DDBJ databases">
        <authorList>
            <person name="Chooi Y.-H."/>
        </authorList>
    </citation>
    <scope>NUCLEOTIDE SEQUENCE [LARGE SCALE GENOMIC DNA]</scope>
    <source>
        <strain evidence="15">E3</strain>
    </source>
</reference>
<evidence type="ECO:0000256" key="10">
    <source>
        <dbReference type="ARBA" id="ARBA00023303"/>
    </source>
</evidence>
<evidence type="ECO:0000256" key="11">
    <source>
        <dbReference type="SAM" id="Phobius"/>
    </source>
</evidence>
<dbReference type="SUPFAM" id="SSF81324">
    <property type="entry name" value="Voltage-gated potassium channels"/>
    <property type="match status" value="1"/>
</dbReference>
<evidence type="ECO:0000256" key="2">
    <source>
        <dbReference type="ARBA" id="ARBA00022448"/>
    </source>
</evidence>
<dbReference type="InterPro" id="IPR047871">
    <property type="entry name" value="K_chnl_Slo-like"/>
</dbReference>
<evidence type="ECO:0000256" key="3">
    <source>
        <dbReference type="ARBA" id="ARBA00022538"/>
    </source>
</evidence>
<evidence type="ECO:0000313" key="15">
    <source>
        <dbReference type="EMBL" id="CEP03273.1"/>
    </source>
</evidence>
<keyword evidence="4 11" id="KW-0812">Transmembrane</keyword>
<feature type="transmembrane region" description="Helical" evidence="11">
    <location>
        <begin position="69"/>
        <end position="88"/>
    </location>
</feature>
<feature type="domain" description="Calcium-activated potassium channel BK alpha subunit" evidence="13">
    <location>
        <begin position="460"/>
        <end position="554"/>
    </location>
</feature>
<keyword evidence="10" id="KW-0407">Ion channel</keyword>
<keyword evidence="16" id="KW-0496">Mitochondrion</keyword>
<keyword evidence="2" id="KW-0813">Transport</keyword>
<dbReference type="STRING" id="37360.A0A0G4J6Q5"/>
<keyword evidence="17" id="KW-1185">Reference proteome</keyword>
<feature type="domain" description="Ion transport" evidence="12">
    <location>
        <begin position="72"/>
        <end position="298"/>
    </location>
</feature>
<accession>A0A0G4J6Q5</accession>
<protein>
    <recommendedName>
        <fullName evidence="19">Ion transport domain-containing protein</fullName>
    </recommendedName>
</protein>
<feature type="domain" description="RCK N-terminal" evidence="14">
    <location>
        <begin position="314"/>
        <end position="437"/>
    </location>
</feature>
<feature type="domain" description="RCK N-terminal" evidence="14">
    <location>
        <begin position="701"/>
        <end position="817"/>
    </location>
</feature>
<evidence type="ECO:0008006" key="19">
    <source>
        <dbReference type="Google" id="ProtNLM"/>
    </source>
</evidence>
<dbReference type="Proteomes" id="UP000290189">
    <property type="component" value="Unassembled WGS sequence"/>
</dbReference>
<evidence type="ECO:0000256" key="4">
    <source>
        <dbReference type="ARBA" id="ARBA00022692"/>
    </source>
</evidence>
<dbReference type="PANTHER" id="PTHR10027">
    <property type="entry name" value="CALCIUM-ACTIVATED POTASSIUM CHANNEL ALPHA CHAIN"/>
    <property type="match status" value="1"/>
</dbReference>
<evidence type="ECO:0000313" key="18">
    <source>
        <dbReference type="Proteomes" id="UP000290189"/>
    </source>
</evidence>
<feature type="transmembrane region" description="Helical" evidence="11">
    <location>
        <begin position="206"/>
        <end position="230"/>
    </location>
</feature>
<gene>
    <name evidence="15" type="ORF">PBRA_003033</name>
    <name evidence="16" type="ORF">PLBR_LOCUS2723</name>
</gene>
<dbReference type="InterPro" id="IPR003148">
    <property type="entry name" value="RCK_N"/>
</dbReference>
<dbReference type="InterPro" id="IPR003929">
    <property type="entry name" value="K_chnl_BK_asu"/>
</dbReference>
<comment type="subcellular location">
    <subcellularLocation>
        <location evidence="1">Membrane</location>
        <topology evidence="1">Multi-pass membrane protein</topology>
    </subcellularLocation>
</comment>